<reference evidence="5 6" key="1">
    <citation type="submission" date="2016-09" db="EMBL/GenBank/DDBJ databases">
        <authorList>
            <person name="Capua I."/>
            <person name="De Benedictis P."/>
            <person name="Joannis T."/>
            <person name="Lombin L.H."/>
            <person name="Cattoli G."/>
        </authorList>
    </citation>
    <scope>NUCLEOTIDE SEQUENCE [LARGE SCALE GENOMIC DNA]</scope>
    <source>
        <strain evidence="5 6">GluBS11</strain>
    </source>
</reference>
<dbReference type="Pfam" id="PF01022">
    <property type="entry name" value="HTH_5"/>
    <property type="match status" value="1"/>
</dbReference>
<evidence type="ECO:0000256" key="3">
    <source>
        <dbReference type="ARBA" id="ARBA00023163"/>
    </source>
</evidence>
<dbReference type="Proteomes" id="UP000199315">
    <property type="component" value="Unassembled WGS sequence"/>
</dbReference>
<dbReference type="InterPro" id="IPR036390">
    <property type="entry name" value="WH_DNA-bd_sf"/>
</dbReference>
<evidence type="ECO:0000256" key="2">
    <source>
        <dbReference type="ARBA" id="ARBA00023125"/>
    </source>
</evidence>
<dbReference type="CDD" id="cd00090">
    <property type="entry name" value="HTH_ARSR"/>
    <property type="match status" value="1"/>
</dbReference>
<protein>
    <submittedName>
        <fullName evidence="5">ArsR family transcriptional regulator</fullName>
    </submittedName>
</protein>
<dbReference type="InterPro" id="IPR001845">
    <property type="entry name" value="HTH_ArsR_DNA-bd_dom"/>
</dbReference>
<organism evidence="5 6">
    <name type="scientific">Anaerobium acetethylicum</name>
    <dbReference type="NCBI Taxonomy" id="1619234"/>
    <lineage>
        <taxon>Bacteria</taxon>
        <taxon>Bacillati</taxon>
        <taxon>Bacillota</taxon>
        <taxon>Clostridia</taxon>
        <taxon>Lachnospirales</taxon>
        <taxon>Lachnospiraceae</taxon>
        <taxon>Anaerobium</taxon>
    </lineage>
</organism>
<dbReference type="SMART" id="SM00418">
    <property type="entry name" value="HTH_ARSR"/>
    <property type="match status" value="1"/>
</dbReference>
<dbReference type="RefSeq" id="WP_091229236.1">
    <property type="nucleotide sequence ID" value="NZ_FMKA01000001.1"/>
</dbReference>
<dbReference type="EMBL" id="FMKA01000001">
    <property type="protein sequence ID" value="SCP95175.1"/>
    <property type="molecule type" value="Genomic_DNA"/>
</dbReference>
<dbReference type="GO" id="GO:0003700">
    <property type="term" value="F:DNA-binding transcription factor activity"/>
    <property type="evidence" value="ECO:0007669"/>
    <property type="project" value="InterPro"/>
</dbReference>
<keyword evidence="2" id="KW-0238">DNA-binding</keyword>
<dbReference type="PROSITE" id="PS50987">
    <property type="entry name" value="HTH_ARSR_2"/>
    <property type="match status" value="1"/>
</dbReference>
<evidence type="ECO:0000259" key="4">
    <source>
        <dbReference type="PROSITE" id="PS50987"/>
    </source>
</evidence>
<evidence type="ECO:0000256" key="1">
    <source>
        <dbReference type="ARBA" id="ARBA00023015"/>
    </source>
</evidence>
<dbReference type="Gene3D" id="1.10.10.10">
    <property type="entry name" value="Winged helix-like DNA-binding domain superfamily/Winged helix DNA-binding domain"/>
    <property type="match status" value="1"/>
</dbReference>
<dbReference type="AlphaFoldDB" id="A0A1D3TP85"/>
<dbReference type="PANTHER" id="PTHR33154">
    <property type="entry name" value="TRANSCRIPTIONAL REGULATOR, ARSR FAMILY"/>
    <property type="match status" value="1"/>
</dbReference>
<accession>A0A1D3TP85</accession>
<dbReference type="PANTHER" id="PTHR33154:SF18">
    <property type="entry name" value="ARSENICAL RESISTANCE OPERON REPRESSOR"/>
    <property type="match status" value="1"/>
</dbReference>
<keyword evidence="3" id="KW-0804">Transcription</keyword>
<dbReference type="SUPFAM" id="SSF46785">
    <property type="entry name" value="Winged helix' DNA-binding domain"/>
    <property type="match status" value="1"/>
</dbReference>
<keyword evidence="1" id="KW-0805">Transcription regulation</keyword>
<dbReference type="NCBIfam" id="NF033788">
    <property type="entry name" value="HTH_metalloreg"/>
    <property type="match status" value="1"/>
</dbReference>
<evidence type="ECO:0000313" key="5">
    <source>
        <dbReference type="EMBL" id="SCP95175.1"/>
    </source>
</evidence>
<dbReference type="InterPro" id="IPR051081">
    <property type="entry name" value="HTH_MetalResp_TranReg"/>
</dbReference>
<evidence type="ECO:0000313" key="6">
    <source>
        <dbReference type="Proteomes" id="UP000199315"/>
    </source>
</evidence>
<dbReference type="InterPro" id="IPR036388">
    <property type="entry name" value="WH-like_DNA-bd_sf"/>
</dbReference>
<dbReference type="GO" id="GO:0003677">
    <property type="term" value="F:DNA binding"/>
    <property type="evidence" value="ECO:0007669"/>
    <property type="project" value="UniProtKB-KW"/>
</dbReference>
<proteinExistence type="predicted"/>
<sequence length="109" mass="12136">MEEKYNAYAQMFKALSDPNRLVIVSFLVDGEICACKILEKLEITQSTLSYHMKMLCESGIVEGRKSGKWMHYSLNSGKLNELKEILDVFSKGGSGKTGGCSCGSRIKFK</sequence>
<dbReference type="InterPro" id="IPR011991">
    <property type="entry name" value="ArsR-like_HTH"/>
</dbReference>
<dbReference type="OrthoDB" id="9798835at2"/>
<dbReference type="PRINTS" id="PR00778">
    <property type="entry name" value="HTHARSR"/>
</dbReference>
<feature type="domain" description="HTH arsR-type" evidence="4">
    <location>
        <begin position="1"/>
        <end position="94"/>
    </location>
</feature>
<dbReference type="STRING" id="1619234.SAMN05421730_1001372"/>
<name>A0A1D3TP85_9FIRM</name>
<keyword evidence="6" id="KW-1185">Reference proteome</keyword>
<gene>
    <name evidence="5" type="ORF">SAMN05421730_1001372</name>
</gene>